<gene>
    <name evidence="2" type="ORF">ENSA7_75690</name>
</gene>
<organism evidence="2 3">
    <name type="scientific">Enhygromyxa salina</name>
    <dbReference type="NCBI Taxonomy" id="215803"/>
    <lineage>
        <taxon>Bacteria</taxon>
        <taxon>Pseudomonadati</taxon>
        <taxon>Myxococcota</taxon>
        <taxon>Polyangia</taxon>
        <taxon>Nannocystales</taxon>
        <taxon>Nannocystaceae</taxon>
        <taxon>Enhygromyxa</taxon>
    </lineage>
</organism>
<feature type="compositionally biased region" description="Basic and acidic residues" evidence="1">
    <location>
        <begin position="392"/>
        <end position="401"/>
    </location>
</feature>
<evidence type="ECO:0000256" key="1">
    <source>
        <dbReference type="SAM" id="MobiDB-lite"/>
    </source>
</evidence>
<sequence length="454" mass="49423">MGDRAAVPRVRGRGRPPGRAAARVVGRPGTQRTRRPRTVGPPRQHPRAARRPAAAPGRAAPLGLAAGRPRRVLGRPRQVAAGPAPPLCPGRDAGPAQGRRAPGRGWPPAPRGPAARGRPLAARPDRREVAQARVRGQHGSQVWRPEGDRADRQRGRLLQGQGQQREALRPARAGQRAGQRLRHLPVPAVVLVLRGGPRRRHGHRADERRRLPPGPERGVAARPRADPAQHRARPRGLLHSPQPAKAVRGRAPGLAGQAPARHQGHLRRRRRPHRGRPAQPAVRPGPHALRSRPHPDPELGQAAQRGLAAGHRPLVAVQAGRHQPRPGPARADQLRAAGDQPARRRVRGPALVHRLLHPRGHLRGSKPQGQGRRRPGVLRGPQRGRGLRRRRVSQDRERQEDPPPQGHLLVSPGRPRPREERLVLHARGADQVPDQVHAQRAPGSAGPGPERRPG</sequence>
<comment type="caution">
    <text evidence="2">The sequence shown here is derived from an EMBL/GenBank/DDBJ whole genome shotgun (WGS) entry which is preliminary data.</text>
</comment>
<name>A0A2S9XQX1_9BACT</name>
<reference evidence="2 3" key="1">
    <citation type="submission" date="2018-03" db="EMBL/GenBank/DDBJ databases">
        <title>Draft Genome Sequences of the Obligatory Marine Myxobacteria Enhygromyxa salina SWB007.</title>
        <authorList>
            <person name="Poehlein A."/>
            <person name="Moghaddam J.A."/>
            <person name="Harms H."/>
            <person name="Alanjari M."/>
            <person name="Koenig G.M."/>
            <person name="Daniel R."/>
            <person name="Schaeberle T.F."/>
        </authorList>
    </citation>
    <scope>NUCLEOTIDE SEQUENCE [LARGE SCALE GENOMIC DNA]</scope>
    <source>
        <strain evidence="2 3">SWB007</strain>
    </source>
</reference>
<dbReference type="Proteomes" id="UP000238823">
    <property type="component" value="Unassembled WGS sequence"/>
</dbReference>
<feature type="compositionally biased region" description="Basic and acidic residues" evidence="1">
    <location>
        <begin position="145"/>
        <end position="154"/>
    </location>
</feature>
<evidence type="ECO:0000313" key="2">
    <source>
        <dbReference type="EMBL" id="PRP95255.1"/>
    </source>
</evidence>
<feature type="compositionally biased region" description="Low complexity" evidence="1">
    <location>
        <begin position="89"/>
        <end position="104"/>
    </location>
</feature>
<protein>
    <submittedName>
        <fullName evidence="2">Uncharacterized protein</fullName>
    </submittedName>
</protein>
<feature type="compositionally biased region" description="Low complexity" evidence="1">
    <location>
        <begin position="299"/>
        <end position="310"/>
    </location>
</feature>
<feature type="compositionally biased region" description="Basic residues" evidence="1">
    <location>
        <begin position="262"/>
        <end position="276"/>
    </location>
</feature>
<accession>A0A2S9XQX1</accession>
<feature type="compositionally biased region" description="Basic residues" evidence="1">
    <location>
        <begin position="354"/>
        <end position="364"/>
    </location>
</feature>
<feature type="compositionally biased region" description="Low complexity" evidence="1">
    <location>
        <begin position="156"/>
        <end position="178"/>
    </location>
</feature>
<dbReference type="AlphaFoldDB" id="A0A2S9XQX1"/>
<feature type="compositionally biased region" description="Low complexity" evidence="1">
    <location>
        <begin position="17"/>
        <end position="31"/>
    </location>
</feature>
<feature type="compositionally biased region" description="Low complexity" evidence="1">
    <location>
        <begin position="51"/>
        <end position="67"/>
    </location>
</feature>
<dbReference type="EMBL" id="PVNL01000138">
    <property type="protein sequence ID" value="PRP95255.1"/>
    <property type="molecule type" value="Genomic_DNA"/>
</dbReference>
<evidence type="ECO:0000313" key="3">
    <source>
        <dbReference type="Proteomes" id="UP000238823"/>
    </source>
</evidence>
<proteinExistence type="predicted"/>
<feature type="region of interest" description="Disordered" evidence="1">
    <location>
        <begin position="1"/>
        <end position="454"/>
    </location>
</feature>
<feature type="compositionally biased region" description="Low complexity" evidence="1">
    <location>
        <begin position="112"/>
        <end position="122"/>
    </location>
</feature>